<evidence type="ECO:0000313" key="15">
    <source>
        <dbReference type="EMBL" id="KAK3914897.1"/>
    </source>
</evidence>
<keyword evidence="3" id="KW-0479">Metal-binding</keyword>
<dbReference type="GO" id="GO:0046872">
    <property type="term" value="F:metal ion binding"/>
    <property type="evidence" value="ECO:0007669"/>
    <property type="project" value="UniProtKB-KW"/>
</dbReference>
<dbReference type="InterPro" id="IPR003347">
    <property type="entry name" value="JmjC_dom"/>
</dbReference>
<evidence type="ECO:0000256" key="4">
    <source>
        <dbReference type="ARBA" id="ARBA00022853"/>
    </source>
</evidence>
<sequence length="491" mass="54604">MSVVWEHPATLLHWIDLEVMAEDKVDQDAVAERLEASVLESPKFKRDFQTSQSDQLSKTAEGETVSKKALLGDRTSLVLPKLWKLLPDNVCHTFPQLDIVPKPILKLMRNAESIIVRLKEVTSSEEKKLKHEAEQALTSIQGVLDQTWEQLNTGHWRDVPIVHRHVFSIASLIKILCLLYSQAGGEEMLLRLALKAADMGLLLGAPLPPPNECLDLTIAASLLSTTLAQLVEQSGSEQDPIILDEKQTSQFITGGLSGSPIKELVCPSIERFCTDHFQPKLPVKIKGCMTHWPAYKRWNDIGYLQRVAGARTVPIELGSHYAHSDYSQKLMTIADFIEQHVVGGKLGYLAQHQLFEQVPELRADICEPEYCCLTDDSIHIDEPANDGTDINAWFGPAGTVSPLHFDPKHNLLAQVVGTKRVLLFPPEVSSSLYPHSDRLLSNTARVDPEKPDYDQFPLFKNIAPPIEFSGGSDSGILFGGNKDKLLKLLVI</sequence>
<dbReference type="PROSITE" id="PS51184">
    <property type="entry name" value="JMJC"/>
    <property type="match status" value="1"/>
</dbReference>
<dbReference type="Proteomes" id="UP001219518">
    <property type="component" value="Unassembled WGS sequence"/>
</dbReference>
<evidence type="ECO:0000256" key="2">
    <source>
        <dbReference type="ARBA" id="ARBA00004123"/>
    </source>
</evidence>
<dbReference type="Gene3D" id="2.60.120.650">
    <property type="entry name" value="Cupin"/>
    <property type="match status" value="1"/>
</dbReference>
<evidence type="ECO:0000256" key="6">
    <source>
        <dbReference type="ARBA" id="ARBA00023002"/>
    </source>
</evidence>
<dbReference type="PANTHER" id="PTHR12461:SF106">
    <property type="entry name" value="BIFUNCTIONAL PEPTIDASE AND ARGINYL-HYDROXYLASE JMJD5"/>
    <property type="match status" value="1"/>
</dbReference>
<evidence type="ECO:0000256" key="8">
    <source>
        <dbReference type="ARBA" id="ARBA00023015"/>
    </source>
</evidence>
<dbReference type="InterPro" id="IPR041667">
    <property type="entry name" value="Cupin_8"/>
</dbReference>
<dbReference type="GO" id="GO:0051864">
    <property type="term" value="F:histone H3K36 demethylase activity"/>
    <property type="evidence" value="ECO:0007669"/>
    <property type="project" value="TreeGrafter"/>
</dbReference>
<evidence type="ECO:0000256" key="9">
    <source>
        <dbReference type="ARBA" id="ARBA00023108"/>
    </source>
</evidence>
<evidence type="ECO:0000259" key="14">
    <source>
        <dbReference type="PROSITE" id="PS51184"/>
    </source>
</evidence>
<keyword evidence="16" id="KW-1185">Reference proteome</keyword>
<dbReference type="GO" id="GO:0005634">
    <property type="term" value="C:nucleus"/>
    <property type="evidence" value="ECO:0007669"/>
    <property type="project" value="UniProtKB-SubCell"/>
</dbReference>
<dbReference type="SUPFAM" id="SSF51197">
    <property type="entry name" value="Clavaminate synthase-like"/>
    <property type="match status" value="1"/>
</dbReference>
<reference evidence="15" key="1">
    <citation type="submission" date="2021-07" db="EMBL/GenBank/DDBJ databases">
        <authorList>
            <person name="Catto M.A."/>
            <person name="Jacobson A."/>
            <person name="Kennedy G."/>
            <person name="Labadie P."/>
            <person name="Hunt B.G."/>
            <person name="Srinivasan R."/>
        </authorList>
    </citation>
    <scope>NUCLEOTIDE SEQUENCE</scope>
    <source>
        <strain evidence="15">PL_HMW_Pooled</strain>
        <tissue evidence="15">Head</tissue>
    </source>
</reference>
<reference evidence="15" key="2">
    <citation type="journal article" date="2023" name="BMC Genomics">
        <title>Pest status, molecular evolution, and epigenetic factors derived from the genome assembly of Frankliniella fusca, a thysanopteran phytovirus vector.</title>
        <authorList>
            <person name="Catto M.A."/>
            <person name="Labadie P.E."/>
            <person name="Jacobson A.L."/>
            <person name="Kennedy G.G."/>
            <person name="Srinivasan R."/>
            <person name="Hunt B.G."/>
        </authorList>
    </citation>
    <scope>NUCLEOTIDE SEQUENCE</scope>
    <source>
        <strain evidence="15">PL_HMW_Pooled</strain>
    </source>
</reference>
<evidence type="ECO:0000256" key="1">
    <source>
        <dbReference type="ARBA" id="ARBA00001954"/>
    </source>
</evidence>
<keyword evidence="4" id="KW-0156">Chromatin regulator</keyword>
<gene>
    <name evidence="15" type="ORF">KUF71_005585</name>
</gene>
<keyword evidence="9" id="KW-0090">Biological rhythms</keyword>
<evidence type="ECO:0000256" key="5">
    <source>
        <dbReference type="ARBA" id="ARBA00022964"/>
    </source>
</evidence>
<dbReference type="Pfam" id="PF24472">
    <property type="entry name" value="ARM_KDM8_N"/>
    <property type="match status" value="1"/>
</dbReference>
<keyword evidence="5" id="KW-0223">Dioxygenase</keyword>
<dbReference type="InterPro" id="IPR056520">
    <property type="entry name" value="ARM_KDM8_N"/>
</dbReference>
<evidence type="ECO:0000256" key="13">
    <source>
        <dbReference type="ARBA" id="ARBA00049800"/>
    </source>
</evidence>
<dbReference type="GO" id="GO:0048511">
    <property type="term" value="P:rhythmic process"/>
    <property type="evidence" value="ECO:0007669"/>
    <property type="project" value="UniProtKB-KW"/>
</dbReference>
<evidence type="ECO:0000256" key="7">
    <source>
        <dbReference type="ARBA" id="ARBA00023004"/>
    </source>
</evidence>
<accession>A0AAE1H4Z2</accession>
<name>A0AAE1H4Z2_9NEOP</name>
<keyword evidence="7" id="KW-0408">Iron</keyword>
<comment type="cofactor">
    <cofactor evidence="1">
        <name>Fe(2+)</name>
        <dbReference type="ChEBI" id="CHEBI:29033"/>
    </cofactor>
</comment>
<organism evidence="15 16">
    <name type="scientific">Frankliniella fusca</name>
    <dbReference type="NCBI Taxonomy" id="407009"/>
    <lineage>
        <taxon>Eukaryota</taxon>
        <taxon>Metazoa</taxon>
        <taxon>Ecdysozoa</taxon>
        <taxon>Arthropoda</taxon>
        <taxon>Hexapoda</taxon>
        <taxon>Insecta</taxon>
        <taxon>Pterygota</taxon>
        <taxon>Neoptera</taxon>
        <taxon>Paraneoptera</taxon>
        <taxon>Thysanoptera</taxon>
        <taxon>Terebrantia</taxon>
        <taxon>Thripoidea</taxon>
        <taxon>Thripidae</taxon>
        <taxon>Frankliniella</taxon>
    </lineage>
</organism>
<keyword evidence="12" id="KW-0131">Cell cycle</keyword>
<keyword evidence="10" id="KW-0804">Transcription</keyword>
<keyword evidence="11" id="KW-0539">Nucleus</keyword>
<dbReference type="EMBL" id="JAHWGI010000394">
    <property type="protein sequence ID" value="KAK3914897.1"/>
    <property type="molecule type" value="Genomic_DNA"/>
</dbReference>
<evidence type="ECO:0000256" key="11">
    <source>
        <dbReference type="ARBA" id="ARBA00023242"/>
    </source>
</evidence>
<comment type="subcellular location">
    <subcellularLocation>
        <location evidence="2">Nucleus</location>
    </subcellularLocation>
</comment>
<evidence type="ECO:0000256" key="12">
    <source>
        <dbReference type="ARBA" id="ARBA00023306"/>
    </source>
</evidence>
<keyword evidence="8" id="KW-0805">Transcription regulation</keyword>
<keyword evidence="6" id="KW-0560">Oxidoreductase</keyword>
<dbReference type="Pfam" id="PF13621">
    <property type="entry name" value="Cupin_8"/>
    <property type="match status" value="1"/>
</dbReference>
<proteinExistence type="predicted"/>
<comment type="caution">
    <text evidence="15">The sequence shown here is derived from an EMBL/GenBank/DDBJ whole genome shotgun (WGS) entry which is preliminary data.</text>
</comment>
<evidence type="ECO:0000256" key="10">
    <source>
        <dbReference type="ARBA" id="ARBA00023163"/>
    </source>
</evidence>
<evidence type="ECO:0000256" key="3">
    <source>
        <dbReference type="ARBA" id="ARBA00022723"/>
    </source>
</evidence>
<evidence type="ECO:0000313" key="16">
    <source>
        <dbReference type="Proteomes" id="UP001219518"/>
    </source>
</evidence>
<dbReference type="AlphaFoldDB" id="A0AAE1H4Z2"/>
<feature type="domain" description="JmjC" evidence="14">
    <location>
        <begin position="356"/>
        <end position="491"/>
    </location>
</feature>
<protein>
    <recommendedName>
        <fullName evidence="13">JmjC domain-containing protein 5</fullName>
    </recommendedName>
</protein>
<dbReference type="PANTHER" id="PTHR12461">
    <property type="entry name" value="HYPOXIA-INDUCIBLE FACTOR 1 ALPHA INHIBITOR-RELATED"/>
    <property type="match status" value="1"/>
</dbReference>